<dbReference type="GO" id="GO:0005524">
    <property type="term" value="F:ATP binding"/>
    <property type="evidence" value="ECO:0007669"/>
    <property type="project" value="UniProtKB-KW"/>
</dbReference>
<dbReference type="GO" id="GO:0016887">
    <property type="term" value="F:ATP hydrolysis activity"/>
    <property type="evidence" value="ECO:0007669"/>
    <property type="project" value="InterPro"/>
</dbReference>
<reference evidence="4" key="2">
    <citation type="journal article" date="2021" name="PeerJ">
        <title>Extensive microbial diversity within the chicken gut microbiome revealed by metagenomics and culture.</title>
        <authorList>
            <person name="Gilroy R."/>
            <person name="Ravi A."/>
            <person name="Getino M."/>
            <person name="Pursley I."/>
            <person name="Horton D.L."/>
            <person name="Alikhan N.F."/>
            <person name="Baker D."/>
            <person name="Gharbi K."/>
            <person name="Hall N."/>
            <person name="Watson M."/>
            <person name="Adriaenssens E.M."/>
            <person name="Foster-Nyarko E."/>
            <person name="Jarju S."/>
            <person name="Secka A."/>
            <person name="Antonio M."/>
            <person name="Oren A."/>
            <person name="Chaudhuri R.R."/>
            <person name="La Ragione R."/>
            <person name="Hildebrand F."/>
            <person name="Pallen M.J."/>
        </authorList>
    </citation>
    <scope>NUCLEOTIDE SEQUENCE</scope>
    <source>
        <strain evidence="4">ChiSjej4B22-8148</strain>
    </source>
</reference>
<accession>A0A9D1AAU2</accession>
<dbReference type="CDD" id="cd03230">
    <property type="entry name" value="ABC_DR_subfamily_A"/>
    <property type="match status" value="1"/>
</dbReference>
<dbReference type="Pfam" id="PF00005">
    <property type="entry name" value="ABC_tran"/>
    <property type="match status" value="1"/>
</dbReference>
<evidence type="ECO:0000256" key="1">
    <source>
        <dbReference type="ARBA" id="ARBA00022741"/>
    </source>
</evidence>
<dbReference type="PROSITE" id="PS00211">
    <property type="entry name" value="ABC_TRANSPORTER_1"/>
    <property type="match status" value="1"/>
</dbReference>
<gene>
    <name evidence="4" type="ORF">IAB31_04850</name>
</gene>
<dbReference type="Proteomes" id="UP000886757">
    <property type="component" value="Unassembled WGS sequence"/>
</dbReference>
<evidence type="ECO:0000313" key="4">
    <source>
        <dbReference type="EMBL" id="HIR13235.1"/>
    </source>
</evidence>
<dbReference type="AlphaFoldDB" id="A0A9D1AAU2"/>
<keyword evidence="1" id="KW-0547">Nucleotide-binding</keyword>
<evidence type="ECO:0000259" key="3">
    <source>
        <dbReference type="PROSITE" id="PS50893"/>
    </source>
</evidence>
<feature type="domain" description="ABC transporter" evidence="3">
    <location>
        <begin position="2"/>
        <end position="224"/>
    </location>
</feature>
<dbReference type="InterPro" id="IPR017871">
    <property type="entry name" value="ABC_transporter-like_CS"/>
</dbReference>
<name>A0A9D1AAU2_9FIRM</name>
<sequence length="237" mass="26799">MLECREITKTYGRKTAVDHVSLQIQPGRIYAMLGPNGSGKTTLMKMAVGLVKPTSGGFYYNGRPVGQNSRREIAYMSTEPYFYPWMTVGDVGKYYRDFFEDFSQEKYESLLKRMELTPDLKAKALSSGMMAKLKIAVTMARNARVYLLDEPLNGIDLLARDDIIASVIEAAEQDVSLVISSHLVDELERVADEAIFMKESHLVDVCGVEELRMTQGKSVVDRYREIYGHGGEQKWEN</sequence>
<dbReference type="EMBL" id="DVGK01000057">
    <property type="protein sequence ID" value="HIR13235.1"/>
    <property type="molecule type" value="Genomic_DNA"/>
</dbReference>
<dbReference type="SUPFAM" id="SSF52540">
    <property type="entry name" value="P-loop containing nucleoside triphosphate hydrolases"/>
    <property type="match status" value="1"/>
</dbReference>
<keyword evidence="2 4" id="KW-0067">ATP-binding</keyword>
<comment type="caution">
    <text evidence="4">The sequence shown here is derived from an EMBL/GenBank/DDBJ whole genome shotgun (WGS) entry which is preliminary data.</text>
</comment>
<evidence type="ECO:0000256" key="2">
    <source>
        <dbReference type="ARBA" id="ARBA00022840"/>
    </source>
</evidence>
<dbReference type="SMART" id="SM00382">
    <property type="entry name" value="AAA"/>
    <property type="match status" value="1"/>
</dbReference>
<organism evidence="4 5">
    <name type="scientific">Candidatus Choladousia intestinavium</name>
    <dbReference type="NCBI Taxonomy" id="2840727"/>
    <lineage>
        <taxon>Bacteria</taxon>
        <taxon>Bacillati</taxon>
        <taxon>Bacillota</taxon>
        <taxon>Clostridia</taxon>
        <taxon>Lachnospirales</taxon>
        <taxon>Lachnospiraceae</taxon>
        <taxon>Lachnospiraceae incertae sedis</taxon>
        <taxon>Candidatus Choladousia</taxon>
    </lineage>
</organism>
<protein>
    <submittedName>
        <fullName evidence="4">ABC transporter ATP-binding protein</fullName>
    </submittedName>
</protein>
<dbReference type="InterPro" id="IPR003439">
    <property type="entry name" value="ABC_transporter-like_ATP-bd"/>
</dbReference>
<dbReference type="PROSITE" id="PS50893">
    <property type="entry name" value="ABC_TRANSPORTER_2"/>
    <property type="match status" value="1"/>
</dbReference>
<dbReference type="InterPro" id="IPR003593">
    <property type="entry name" value="AAA+_ATPase"/>
</dbReference>
<reference evidence="4" key="1">
    <citation type="submission" date="2020-10" db="EMBL/GenBank/DDBJ databases">
        <authorList>
            <person name="Gilroy R."/>
        </authorList>
    </citation>
    <scope>NUCLEOTIDE SEQUENCE</scope>
    <source>
        <strain evidence="4">ChiSjej4B22-8148</strain>
    </source>
</reference>
<dbReference type="PANTHER" id="PTHR43158">
    <property type="entry name" value="SKFA PEPTIDE EXPORT ATP-BINDING PROTEIN SKFE"/>
    <property type="match status" value="1"/>
</dbReference>
<dbReference type="Gene3D" id="3.40.50.300">
    <property type="entry name" value="P-loop containing nucleotide triphosphate hydrolases"/>
    <property type="match status" value="1"/>
</dbReference>
<proteinExistence type="predicted"/>
<dbReference type="PANTHER" id="PTHR43158:SF1">
    <property type="entry name" value="ABC TRANSPORTER, ATP-BINDING PROTEIN"/>
    <property type="match status" value="1"/>
</dbReference>
<dbReference type="InterPro" id="IPR027417">
    <property type="entry name" value="P-loop_NTPase"/>
</dbReference>
<evidence type="ECO:0000313" key="5">
    <source>
        <dbReference type="Proteomes" id="UP000886757"/>
    </source>
</evidence>